<dbReference type="InterPro" id="IPR032675">
    <property type="entry name" value="LRR_dom_sf"/>
</dbReference>
<feature type="compositionally biased region" description="Polar residues" evidence="3">
    <location>
        <begin position="216"/>
        <end position="225"/>
    </location>
</feature>
<proteinExistence type="predicted"/>
<protein>
    <submittedName>
        <fullName evidence="4">Uncharacterized protein</fullName>
    </submittedName>
</protein>
<gene>
    <name evidence="4" type="ORF">EGW08_022825</name>
</gene>
<evidence type="ECO:0000256" key="1">
    <source>
        <dbReference type="ARBA" id="ARBA00022614"/>
    </source>
</evidence>
<dbReference type="STRING" id="188477.A0A3S0Z2L7"/>
<evidence type="ECO:0000256" key="2">
    <source>
        <dbReference type="ARBA" id="ARBA00022737"/>
    </source>
</evidence>
<dbReference type="Proteomes" id="UP000271974">
    <property type="component" value="Unassembled WGS sequence"/>
</dbReference>
<dbReference type="PROSITE" id="PS51450">
    <property type="entry name" value="LRR"/>
    <property type="match status" value="1"/>
</dbReference>
<name>A0A3S0Z2L7_ELYCH</name>
<feature type="non-terminal residue" evidence="4">
    <location>
        <position position="422"/>
    </location>
</feature>
<dbReference type="InterPro" id="IPR036770">
    <property type="entry name" value="Ankyrin_rpt-contain_sf"/>
</dbReference>
<keyword evidence="1" id="KW-0433">Leucine-rich repeat</keyword>
<keyword evidence="2" id="KW-0677">Repeat</keyword>
<dbReference type="EMBL" id="RQTK01001692">
    <property type="protein sequence ID" value="RUS69410.1"/>
    <property type="molecule type" value="Genomic_DNA"/>
</dbReference>
<feature type="compositionally biased region" description="Basic and acidic residues" evidence="3">
    <location>
        <begin position="232"/>
        <end position="252"/>
    </location>
</feature>
<comment type="caution">
    <text evidence="4">The sequence shown here is derived from an EMBL/GenBank/DDBJ whole genome shotgun (WGS) entry which is preliminary data.</text>
</comment>
<dbReference type="SUPFAM" id="SSF48403">
    <property type="entry name" value="Ankyrin repeat"/>
    <property type="match status" value="1"/>
</dbReference>
<dbReference type="Pfam" id="PF13855">
    <property type="entry name" value="LRR_8"/>
    <property type="match status" value="1"/>
</dbReference>
<evidence type="ECO:0000313" key="4">
    <source>
        <dbReference type="EMBL" id="RUS69410.1"/>
    </source>
</evidence>
<feature type="region of interest" description="Disordered" evidence="3">
    <location>
        <begin position="202"/>
        <end position="258"/>
    </location>
</feature>
<dbReference type="AlphaFoldDB" id="A0A3S0Z2L7"/>
<sequence>MSGKTEEDRYFCSEALFEDDTPVSHGDKSENSSRDISPELDRENGLSSESDYSPTCPFPALPLHGERPRKSFCYLFPVKVNILNSNGFSAFHTAIRYKQPGILQKILAARSPLPNKIQLKTGEESVLMFAYLYRNVQVLQLLLLYGHQDVESRLLSSAFLSEDSEVKSLLLTHKSSRDVAHSLNKTEMRRLSSALAQLSAVETDAVRSTDPETVEEQQSVPSSKDNLGFPVHSDKDVLTERSKKSVKEKEAELSQAESSKLRPPDFFAKSSFRSRGSSYDPDYKRRFPTVAVAMMWDSIGMLNSVETLCLEEACRLHNPMMSLDLHRSIYLCAITKVDISKNSFEQLPPVLLGLPSLAILKASRNLISSISDDLAASVNLPALEELHLNENKLTYIPKFLFHLPMLKYLDLSVNRLTELPVD</sequence>
<organism evidence="4 5">
    <name type="scientific">Elysia chlorotica</name>
    <name type="common">Eastern emerald elysia</name>
    <name type="synonym">Sea slug</name>
    <dbReference type="NCBI Taxonomy" id="188477"/>
    <lineage>
        <taxon>Eukaryota</taxon>
        <taxon>Metazoa</taxon>
        <taxon>Spiralia</taxon>
        <taxon>Lophotrochozoa</taxon>
        <taxon>Mollusca</taxon>
        <taxon>Gastropoda</taxon>
        <taxon>Heterobranchia</taxon>
        <taxon>Euthyneura</taxon>
        <taxon>Panpulmonata</taxon>
        <taxon>Sacoglossa</taxon>
        <taxon>Placobranchoidea</taxon>
        <taxon>Plakobranchidae</taxon>
        <taxon>Elysia</taxon>
    </lineage>
</organism>
<dbReference type="PANTHER" id="PTHR24366:SF96">
    <property type="entry name" value="LEUCINE RICH REPEAT CONTAINING 53"/>
    <property type="match status" value="1"/>
</dbReference>
<dbReference type="InterPro" id="IPR003591">
    <property type="entry name" value="Leu-rich_rpt_typical-subtyp"/>
</dbReference>
<dbReference type="Gene3D" id="3.80.10.10">
    <property type="entry name" value="Ribonuclease Inhibitor"/>
    <property type="match status" value="1"/>
</dbReference>
<dbReference type="InterPro" id="IPR001611">
    <property type="entry name" value="Leu-rich_rpt"/>
</dbReference>
<evidence type="ECO:0000313" key="5">
    <source>
        <dbReference type="Proteomes" id="UP000271974"/>
    </source>
</evidence>
<feature type="compositionally biased region" description="Basic and acidic residues" evidence="3">
    <location>
        <begin position="25"/>
        <end position="44"/>
    </location>
</feature>
<feature type="region of interest" description="Disordered" evidence="3">
    <location>
        <begin position="14"/>
        <end position="53"/>
    </location>
</feature>
<dbReference type="SUPFAM" id="SSF52058">
    <property type="entry name" value="L domain-like"/>
    <property type="match status" value="1"/>
</dbReference>
<dbReference type="SMART" id="SM00369">
    <property type="entry name" value="LRR_TYP"/>
    <property type="match status" value="2"/>
</dbReference>
<reference evidence="4 5" key="1">
    <citation type="submission" date="2019-01" db="EMBL/GenBank/DDBJ databases">
        <title>A draft genome assembly of the solar-powered sea slug Elysia chlorotica.</title>
        <authorList>
            <person name="Cai H."/>
            <person name="Li Q."/>
            <person name="Fang X."/>
            <person name="Li J."/>
            <person name="Curtis N.E."/>
            <person name="Altenburger A."/>
            <person name="Shibata T."/>
            <person name="Feng M."/>
            <person name="Maeda T."/>
            <person name="Schwartz J.A."/>
            <person name="Shigenobu S."/>
            <person name="Lundholm N."/>
            <person name="Nishiyama T."/>
            <person name="Yang H."/>
            <person name="Hasebe M."/>
            <person name="Li S."/>
            <person name="Pierce S.K."/>
            <person name="Wang J."/>
        </authorList>
    </citation>
    <scope>NUCLEOTIDE SEQUENCE [LARGE SCALE GENOMIC DNA]</scope>
    <source>
        <strain evidence="4">EC2010</strain>
        <tissue evidence="4">Whole organism of an adult</tissue>
    </source>
</reference>
<accession>A0A3S0Z2L7</accession>
<dbReference type="Gene3D" id="1.25.40.20">
    <property type="entry name" value="Ankyrin repeat-containing domain"/>
    <property type="match status" value="1"/>
</dbReference>
<keyword evidence="5" id="KW-1185">Reference proteome</keyword>
<evidence type="ECO:0000256" key="3">
    <source>
        <dbReference type="SAM" id="MobiDB-lite"/>
    </source>
</evidence>
<dbReference type="OrthoDB" id="10252328at2759"/>
<dbReference type="PANTHER" id="PTHR24366">
    <property type="entry name" value="IG(IMMUNOGLOBULIN) AND LRR(LEUCINE RICH REPEAT) DOMAINS"/>
    <property type="match status" value="1"/>
</dbReference>
<dbReference type="SMART" id="SM00364">
    <property type="entry name" value="LRR_BAC"/>
    <property type="match status" value="3"/>
</dbReference>